<dbReference type="STRING" id="1120918.SAMN05216249_10449"/>
<evidence type="ECO:0000313" key="3">
    <source>
        <dbReference type="Proteomes" id="UP000198838"/>
    </source>
</evidence>
<organism evidence="2 3">
    <name type="scientific">Acetitomaculum ruminis DSM 5522</name>
    <dbReference type="NCBI Taxonomy" id="1120918"/>
    <lineage>
        <taxon>Bacteria</taxon>
        <taxon>Bacillati</taxon>
        <taxon>Bacillota</taxon>
        <taxon>Clostridia</taxon>
        <taxon>Lachnospirales</taxon>
        <taxon>Lachnospiraceae</taxon>
        <taxon>Acetitomaculum</taxon>
    </lineage>
</organism>
<evidence type="ECO:0000259" key="1">
    <source>
        <dbReference type="Pfam" id="PF24032"/>
    </source>
</evidence>
<name>A0A1I0WFA6_9FIRM</name>
<evidence type="ECO:0000313" key="2">
    <source>
        <dbReference type="EMBL" id="SFA87425.1"/>
    </source>
</evidence>
<accession>A0A1I0WFA6</accession>
<dbReference type="OrthoDB" id="1698671at2"/>
<protein>
    <recommendedName>
        <fullName evidence="1">YqbQ/XkdQ domain-containing protein</fullName>
    </recommendedName>
</protein>
<sequence length="319" mass="35834">MAAEMIIINASGKIMMPVLFDDITWETEREGVPGKLNFKVLYDKNLDIEEGNAVRFKWNNVKVFFGFIFKLTITAENVISIVAYDQLRYLKNKDTYVISNQKASEMVIKIAGDFGLNLGGIEDTAYNIASLTEDNMALFDIIGDCLDETLMNTGRLYVLYDDFGSLTLKNISNMKNNLYIDSQTASDYSLERSIDQDSYNQIKLVYDNKDTGVRDVYLVKNSENINKWGTLQYFDKLSDGENGQTKAEALMRLYGGRTATLKVTKAFGVPSVRAGSLLPVSLKMGLTNVNSYMLVEKCTHTFSDNLDLMDLTLTGAQIQ</sequence>
<keyword evidence="3" id="KW-1185">Reference proteome</keyword>
<dbReference type="AlphaFoldDB" id="A0A1I0WFA6"/>
<dbReference type="EMBL" id="FOJY01000004">
    <property type="protein sequence ID" value="SFA87425.1"/>
    <property type="molecule type" value="Genomic_DNA"/>
</dbReference>
<dbReference type="SUPFAM" id="SSF69279">
    <property type="entry name" value="Phage tail proteins"/>
    <property type="match status" value="1"/>
</dbReference>
<reference evidence="2 3" key="1">
    <citation type="submission" date="2016-10" db="EMBL/GenBank/DDBJ databases">
        <authorList>
            <person name="de Groot N.N."/>
        </authorList>
    </citation>
    <scope>NUCLEOTIDE SEQUENCE [LARGE SCALE GENOMIC DNA]</scope>
    <source>
        <strain evidence="2 3">DSM 5522</strain>
    </source>
</reference>
<dbReference type="RefSeq" id="WP_092870743.1">
    <property type="nucleotide sequence ID" value="NZ_FOJY01000004.1"/>
</dbReference>
<dbReference type="Proteomes" id="UP000198838">
    <property type="component" value="Unassembled WGS sequence"/>
</dbReference>
<proteinExistence type="predicted"/>
<gene>
    <name evidence="2" type="ORF">SAMN05216249_10449</name>
</gene>
<dbReference type="InterPro" id="IPR056937">
    <property type="entry name" value="YqbQ/XkdQ"/>
</dbReference>
<dbReference type="Pfam" id="PF24032">
    <property type="entry name" value="YQBQ"/>
    <property type="match status" value="1"/>
</dbReference>
<feature type="domain" description="YqbQ/XkdQ" evidence="1">
    <location>
        <begin position="23"/>
        <end position="313"/>
    </location>
</feature>